<evidence type="ECO:0000256" key="7">
    <source>
        <dbReference type="SAM" id="Phobius"/>
    </source>
</evidence>
<gene>
    <name evidence="9" type="ORF">E7101_14445</name>
</gene>
<dbReference type="InterPro" id="IPR028082">
    <property type="entry name" value="Peripla_BP_I"/>
</dbReference>
<accession>A0A9D5P2L5</accession>
<keyword evidence="7" id="KW-1133">Transmembrane helix</keyword>
<dbReference type="PANTHER" id="PTHR46847">
    <property type="entry name" value="D-ALLOSE-BINDING PERIPLASMIC PROTEIN-RELATED"/>
    <property type="match status" value="1"/>
</dbReference>
<keyword evidence="7" id="KW-0812">Transmembrane</keyword>
<evidence type="ECO:0000256" key="1">
    <source>
        <dbReference type="ARBA" id="ARBA00004196"/>
    </source>
</evidence>
<dbReference type="GO" id="GO:0030313">
    <property type="term" value="C:cell envelope"/>
    <property type="evidence" value="ECO:0007669"/>
    <property type="project" value="UniProtKB-SubCell"/>
</dbReference>
<evidence type="ECO:0000256" key="6">
    <source>
        <dbReference type="ARBA" id="ARBA00023163"/>
    </source>
</evidence>
<dbReference type="Pfam" id="PF12833">
    <property type="entry name" value="HTH_18"/>
    <property type="match status" value="1"/>
</dbReference>
<reference evidence="9" key="1">
    <citation type="submission" date="2019-04" db="EMBL/GenBank/DDBJ databases">
        <title>Evolution of Biomass-Degrading Anaerobic Consortia Revealed by Metagenomics.</title>
        <authorList>
            <person name="Peng X."/>
        </authorList>
    </citation>
    <scope>NUCLEOTIDE SEQUENCE</scope>
    <source>
        <strain evidence="9">SIG140</strain>
    </source>
</reference>
<feature type="transmembrane region" description="Helical" evidence="7">
    <location>
        <begin position="337"/>
        <end position="358"/>
    </location>
</feature>
<evidence type="ECO:0000313" key="9">
    <source>
        <dbReference type="EMBL" id="MBE6272123.1"/>
    </source>
</evidence>
<dbReference type="Proteomes" id="UP000806522">
    <property type="component" value="Unassembled WGS sequence"/>
</dbReference>
<dbReference type="EMBL" id="SUYC01000024">
    <property type="protein sequence ID" value="MBE6272123.1"/>
    <property type="molecule type" value="Genomic_DNA"/>
</dbReference>
<dbReference type="Gene3D" id="3.40.50.2300">
    <property type="match status" value="2"/>
</dbReference>
<evidence type="ECO:0000256" key="2">
    <source>
        <dbReference type="ARBA" id="ARBA00007639"/>
    </source>
</evidence>
<evidence type="ECO:0000259" key="8">
    <source>
        <dbReference type="PROSITE" id="PS01124"/>
    </source>
</evidence>
<protein>
    <submittedName>
        <fullName evidence="9">Helix-turn-helix domain-containing protein</fullName>
    </submittedName>
</protein>
<keyword evidence="6" id="KW-0804">Transcription</keyword>
<dbReference type="GO" id="GO:0043565">
    <property type="term" value="F:sequence-specific DNA binding"/>
    <property type="evidence" value="ECO:0007669"/>
    <property type="project" value="InterPro"/>
</dbReference>
<name>A0A9D5P2L5_XYLRU</name>
<dbReference type="AlphaFoldDB" id="A0A9D5P2L5"/>
<dbReference type="SUPFAM" id="SSF53822">
    <property type="entry name" value="Periplasmic binding protein-like I"/>
    <property type="match status" value="1"/>
</dbReference>
<proteinExistence type="inferred from homology"/>
<dbReference type="PRINTS" id="PR00032">
    <property type="entry name" value="HTHARAC"/>
</dbReference>
<dbReference type="InterPro" id="IPR020449">
    <property type="entry name" value="Tscrpt_reg_AraC-type_HTH"/>
</dbReference>
<dbReference type="Pfam" id="PF13407">
    <property type="entry name" value="Peripla_BP_4"/>
    <property type="match status" value="1"/>
</dbReference>
<evidence type="ECO:0000256" key="4">
    <source>
        <dbReference type="ARBA" id="ARBA00023015"/>
    </source>
</evidence>
<keyword evidence="7" id="KW-0472">Membrane</keyword>
<evidence type="ECO:0000313" key="10">
    <source>
        <dbReference type="Proteomes" id="UP000806522"/>
    </source>
</evidence>
<dbReference type="PROSITE" id="PS51257">
    <property type="entry name" value="PROKAR_LIPOPROTEIN"/>
    <property type="match status" value="1"/>
</dbReference>
<dbReference type="GO" id="GO:0030246">
    <property type="term" value="F:carbohydrate binding"/>
    <property type="evidence" value="ECO:0007669"/>
    <property type="project" value="UniProtKB-ARBA"/>
</dbReference>
<dbReference type="PROSITE" id="PS01124">
    <property type="entry name" value="HTH_ARAC_FAMILY_2"/>
    <property type="match status" value="1"/>
</dbReference>
<dbReference type="PANTHER" id="PTHR46847:SF1">
    <property type="entry name" value="D-ALLOSE-BINDING PERIPLASMIC PROTEIN-RELATED"/>
    <property type="match status" value="1"/>
</dbReference>
<sequence>MMRNSFISILMFMVILFMGCEQAEPKYIIGVSQCSEDIWRDWQNAEMRMEANFHEGVELRFTAAHDDSELQSNQIDSLVNSGINLLIVAPNQLSSVTPAIDRAYDKGIPVIVFERKTDSQKYTAFVSADNYEMGHLMGEYIATQLGGKGQIMEVKGLKGSSPAEERYNGFHVALAAYPDIKVVVELQGDWTEPTAYQAVKNWKGDMNSIDLVFGHNDRSAIGARKAFEERGAKLPMFCGIDALPGPDGGIQQVRDSLLDASYIYPTHGDQLLQLALDILDGKEYPRETLLTSALVTRDNATVLLLESDEVVRQAHNLNKLQKKAASYLEQLSTQRTISLLALVLLALLALILVLFVLYHRSRVSAQRERIVNNLWNMQTPTEPIQPADQQPAAAQPVVHPEDEAAESAKEPLFIVRFKDVVEARLSDSDLTVDDLAAAMNLSRVQLYRKVKAISGSSPVELLRSARLNRGYQLLVKGDKTIAEVAYEVGFTAPSYFTKCFKDEFGISPSDLS</sequence>
<keyword evidence="4" id="KW-0805">Transcription regulation</keyword>
<dbReference type="Gene3D" id="1.10.10.60">
    <property type="entry name" value="Homeodomain-like"/>
    <property type="match status" value="1"/>
</dbReference>
<feature type="domain" description="HTH araC/xylS-type" evidence="8">
    <location>
        <begin position="415"/>
        <end position="512"/>
    </location>
</feature>
<evidence type="ECO:0000256" key="3">
    <source>
        <dbReference type="ARBA" id="ARBA00022729"/>
    </source>
</evidence>
<evidence type="ECO:0000256" key="5">
    <source>
        <dbReference type="ARBA" id="ARBA00023125"/>
    </source>
</evidence>
<dbReference type="InterPro" id="IPR025997">
    <property type="entry name" value="SBP_2_dom"/>
</dbReference>
<comment type="caution">
    <text evidence="9">The sequence shown here is derived from an EMBL/GenBank/DDBJ whole genome shotgun (WGS) entry which is preliminary data.</text>
</comment>
<dbReference type="InterPro" id="IPR009057">
    <property type="entry name" value="Homeodomain-like_sf"/>
</dbReference>
<comment type="similarity">
    <text evidence="2">Belongs to the bacterial solute-binding protein 2 family.</text>
</comment>
<dbReference type="SMART" id="SM00342">
    <property type="entry name" value="HTH_ARAC"/>
    <property type="match status" value="1"/>
</dbReference>
<dbReference type="InterPro" id="IPR018060">
    <property type="entry name" value="HTH_AraC"/>
</dbReference>
<dbReference type="GO" id="GO:0003700">
    <property type="term" value="F:DNA-binding transcription factor activity"/>
    <property type="evidence" value="ECO:0007669"/>
    <property type="project" value="InterPro"/>
</dbReference>
<dbReference type="CDD" id="cd06308">
    <property type="entry name" value="PBP1_sensor_kinase-like"/>
    <property type="match status" value="1"/>
</dbReference>
<keyword evidence="3" id="KW-0732">Signal</keyword>
<dbReference type="SUPFAM" id="SSF46689">
    <property type="entry name" value="Homeodomain-like"/>
    <property type="match status" value="1"/>
</dbReference>
<organism evidence="9 10">
    <name type="scientific">Xylanibacter ruminicola</name>
    <name type="common">Prevotella ruminicola</name>
    <dbReference type="NCBI Taxonomy" id="839"/>
    <lineage>
        <taxon>Bacteria</taxon>
        <taxon>Pseudomonadati</taxon>
        <taxon>Bacteroidota</taxon>
        <taxon>Bacteroidia</taxon>
        <taxon>Bacteroidales</taxon>
        <taxon>Prevotellaceae</taxon>
        <taxon>Xylanibacter</taxon>
    </lineage>
</organism>
<comment type="subcellular location">
    <subcellularLocation>
        <location evidence="1">Cell envelope</location>
    </subcellularLocation>
</comment>
<keyword evidence="5" id="KW-0238">DNA-binding</keyword>